<name>A0A9N8PIZ9_9PEZI</name>
<comment type="caution">
    <text evidence="2">The sequence shown here is derived from an EMBL/GenBank/DDBJ whole genome shotgun (WGS) entry which is preliminary data.</text>
</comment>
<proteinExistence type="predicted"/>
<dbReference type="AlphaFoldDB" id="A0A9N8PIZ9"/>
<keyword evidence="1" id="KW-0732">Signal</keyword>
<gene>
    <name evidence="2" type="ORF">AWRI4233_LOCUS5558</name>
</gene>
<evidence type="ECO:0008006" key="4">
    <source>
        <dbReference type="Google" id="ProtNLM"/>
    </source>
</evidence>
<evidence type="ECO:0000313" key="2">
    <source>
        <dbReference type="EMBL" id="CAD0096294.1"/>
    </source>
</evidence>
<dbReference type="Proteomes" id="UP000714618">
    <property type="component" value="Unassembled WGS sequence"/>
</dbReference>
<sequence length="363" mass="38950">MQLIFGLAVASLLKATTALVSNGTTETVFITQTAWSTVFSCPAPQTVTVCNAQCTSPPPMPVNNANIIYQTVSDCQAGQVLTIDGTQTTLAQATILTLENTIADLVLNPASVTINDYTASATLTEVVYPLYTGNSGEIVTCQTGVTTISGDNVVLSNCPCTVQSTVLEITATATGAVPSAVVSSSYIVKIIYIYEVEVIVEQVPTTITTTATEVLTTVQTTTQTGTVTTTASSRPTIVTVDRVTFLLRYDTTFDGVAVGGLRKRQTIGSPLISTALNACLAQCAEPKRLCWRDIRHCYPQTLYINKLGIVDKLCSAIELGLINENGIKHNVQKFDAECDFDLKRDLIINIIIDTHRLELKSKH</sequence>
<protein>
    <recommendedName>
        <fullName evidence="4">Apple domain-containing protein</fullName>
    </recommendedName>
</protein>
<evidence type="ECO:0000256" key="1">
    <source>
        <dbReference type="SAM" id="SignalP"/>
    </source>
</evidence>
<organism evidence="2 3">
    <name type="scientific">Aureobasidium mustum</name>
    <dbReference type="NCBI Taxonomy" id="2773714"/>
    <lineage>
        <taxon>Eukaryota</taxon>
        <taxon>Fungi</taxon>
        <taxon>Dikarya</taxon>
        <taxon>Ascomycota</taxon>
        <taxon>Pezizomycotina</taxon>
        <taxon>Dothideomycetes</taxon>
        <taxon>Dothideomycetidae</taxon>
        <taxon>Dothideales</taxon>
        <taxon>Saccotheciaceae</taxon>
        <taxon>Aureobasidium</taxon>
    </lineage>
</organism>
<keyword evidence="3" id="KW-1185">Reference proteome</keyword>
<feature type="signal peptide" evidence="1">
    <location>
        <begin position="1"/>
        <end position="18"/>
    </location>
</feature>
<reference evidence="2" key="1">
    <citation type="submission" date="2020-06" db="EMBL/GenBank/DDBJ databases">
        <authorList>
            <person name="Onetto C."/>
        </authorList>
    </citation>
    <scope>NUCLEOTIDE SEQUENCE</scope>
</reference>
<accession>A0A9N8PIZ9</accession>
<dbReference type="EMBL" id="CAIJEO010000007">
    <property type="protein sequence ID" value="CAD0096294.1"/>
    <property type="molecule type" value="Genomic_DNA"/>
</dbReference>
<evidence type="ECO:0000313" key="3">
    <source>
        <dbReference type="Proteomes" id="UP000714618"/>
    </source>
</evidence>
<dbReference type="OrthoDB" id="3944149at2759"/>
<feature type="chain" id="PRO_5040422218" description="Apple domain-containing protein" evidence="1">
    <location>
        <begin position="19"/>
        <end position="363"/>
    </location>
</feature>